<feature type="domain" description="Glycoside hydrolase family 3 C-terminal" evidence="8">
    <location>
        <begin position="574"/>
        <end position="677"/>
    </location>
</feature>
<keyword evidence="10" id="KW-1185">Reference proteome</keyword>
<gene>
    <name evidence="9" type="ORF">ACFODW_16335</name>
</gene>
<reference evidence="10" key="1">
    <citation type="journal article" date="2019" name="Int. J. Syst. Evol. Microbiol.">
        <title>The Global Catalogue of Microorganisms (GCM) 10K type strain sequencing project: providing services to taxonomists for standard genome sequencing and annotation.</title>
        <authorList>
            <consortium name="The Broad Institute Genomics Platform"/>
            <consortium name="The Broad Institute Genome Sequencing Center for Infectious Disease"/>
            <person name="Wu L."/>
            <person name="Ma J."/>
        </authorList>
    </citation>
    <scope>NUCLEOTIDE SEQUENCE [LARGE SCALE GENOMIC DNA]</scope>
    <source>
        <strain evidence="10">KCTC 13193</strain>
    </source>
</reference>
<evidence type="ECO:0000256" key="3">
    <source>
        <dbReference type="ARBA" id="ARBA00012744"/>
    </source>
</evidence>
<evidence type="ECO:0000256" key="5">
    <source>
        <dbReference type="ARBA" id="ARBA00022801"/>
    </source>
</evidence>
<dbReference type="PANTHER" id="PTHR30620">
    <property type="entry name" value="PERIPLASMIC BETA-GLUCOSIDASE-RELATED"/>
    <property type="match status" value="1"/>
</dbReference>
<sequence>MSKEHTTNVETRVKDILTVDGKQFRDLNGNGVLDPYENWELPIEERVKDLVSRMTLEEKAGLMTISSQYMPGSERIPGNIETKETDESGLLNETDVVLKTHPFSKPGDDNYELPRPLLYNAGTTKGIKDLNLRYFIVRDNPKASDLATWTNKIQEVAEESRLGIPAVMVSNPRNHIGHLYHGLMEATGEFSVWPGELGLAATGDTELMKEFGKIAAREWRAAGIHKVYGYMADIATDPLWMRYNGTFGEDPDLAAAMIKAVIEGFQGEELGEDSVSLTTKHFPGGGARHNGHDPHYPWGSFNPYPTPGSLYKYHIPPFKAAVEAGTTSIMPYYSYPSNEHSVPQLKDGELFEEIGFAYNKAIVRDILREELGFKGYINSDTGIINMMPWGAEELSPEERYAKALEAGVNMFSDEADPSVLIKSVKEGYVSEDKLDKSVTYLLTEIMELGLFENPYVDPEQAQRIAKDAASQQKADTAHRKSVVLNRNSEQLLPLTDEKVAEMKLYVEVFKQDGAEEETQKVKEAFASRNSSLVLTDKLDEATHAFVFAIPNTVPDRPDEPLTVALGHDTGVDVDRIKEIEAKAPTILVINMTNPWLIGDIEPGAHAVLSTFGVKYEVLFDVLCGKYNPSGKLPFTLPASQEELDKSPGDIPGHAKGSSYVYRDKDGNEYGFGFGLSY</sequence>
<evidence type="ECO:0000256" key="2">
    <source>
        <dbReference type="ARBA" id="ARBA00005336"/>
    </source>
</evidence>
<dbReference type="InterPro" id="IPR017853">
    <property type="entry name" value="GH"/>
</dbReference>
<dbReference type="Gene3D" id="3.40.50.1700">
    <property type="entry name" value="Glycoside hydrolase family 3 C-terminal domain"/>
    <property type="match status" value="1"/>
</dbReference>
<proteinExistence type="inferred from homology"/>
<organism evidence="9 10">
    <name type="scientific">Virgibacillus sediminis</name>
    <dbReference type="NCBI Taxonomy" id="202260"/>
    <lineage>
        <taxon>Bacteria</taxon>
        <taxon>Bacillati</taxon>
        <taxon>Bacillota</taxon>
        <taxon>Bacilli</taxon>
        <taxon>Bacillales</taxon>
        <taxon>Bacillaceae</taxon>
        <taxon>Virgibacillus</taxon>
    </lineage>
</organism>
<dbReference type="InterPro" id="IPR036881">
    <property type="entry name" value="Glyco_hydro_3_C_sf"/>
</dbReference>
<dbReference type="Gene3D" id="3.20.20.300">
    <property type="entry name" value="Glycoside hydrolase, family 3, N-terminal domain"/>
    <property type="match status" value="1"/>
</dbReference>
<evidence type="ECO:0000256" key="1">
    <source>
        <dbReference type="ARBA" id="ARBA00000448"/>
    </source>
</evidence>
<dbReference type="InterPro" id="IPR001764">
    <property type="entry name" value="Glyco_hydro_3_N"/>
</dbReference>
<evidence type="ECO:0000313" key="10">
    <source>
        <dbReference type="Proteomes" id="UP001595387"/>
    </source>
</evidence>
<evidence type="ECO:0000313" key="9">
    <source>
        <dbReference type="EMBL" id="MFC2949893.1"/>
    </source>
</evidence>
<dbReference type="SUPFAM" id="SSF52279">
    <property type="entry name" value="Beta-D-glucan exohydrolase, C-terminal domain"/>
    <property type="match status" value="1"/>
</dbReference>
<dbReference type="PANTHER" id="PTHR30620:SF16">
    <property type="entry name" value="LYSOSOMAL BETA GLUCOSIDASE"/>
    <property type="match status" value="1"/>
</dbReference>
<keyword evidence="6" id="KW-0326">Glycosidase</keyword>
<dbReference type="InterPro" id="IPR002772">
    <property type="entry name" value="Glyco_hydro_3_C"/>
</dbReference>
<comment type="similarity">
    <text evidence="2">Belongs to the glycosyl hydrolase 3 family.</text>
</comment>
<evidence type="ECO:0000259" key="7">
    <source>
        <dbReference type="Pfam" id="PF00933"/>
    </source>
</evidence>
<keyword evidence="4" id="KW-0732">Signal</keyword>
<evidence type="ECO:0000256" key="6">
    <source>
        <dbReference type="ARBA" id="ARBA00023295"/>
    </source>
</evidence>
<feature type="domain" description="Glycoside hydrolase family 3 N-terminal" evidence="7">
    <location>
        <begin position="144"/>
        <end position="442"/>
    </location>
</feature>
<dbReference type="EMBL" id="JBHRRZ010000039">
    <property type="protein sequence ID" value="MFC2949893.1"/>
    <property type="molecule type" value="Genomic_DNA"/>
</dbReference>
<comment type="catalytic activity">
    <reaction evidence="1">
        <text>Hydrolysis of terminal, non-reducing beta-D-glucosyl residues with release of beta-D-glucose.</text>
        <dbReference type="EC" id="3.2.1.21"/>
    </reaction>
</comment>
<evidence type="ECO:0000256" key="4">
    <source>
        <dbReference type="ARBA" id="ARBA00022729"/>
    </source>
</evidence>
<dbReference type="Pfam" id="PF01915">
    <property type="entry name" value="Glyco_hydro_3_C"/>
    <property type="match status" value="1"/>
</dbReference>
<protein>
    <recommendedName>
        <fullName evidence="3">beta-glucosidase</fullName>
        <ecNumber evidence="3">3.2.1.21</ecNumber>
    </recommendedName>
</protein>
<dbReference type="Proteomes" id="UP001595387">
    <property type="component" value="Unassembled WGS sequence"/>
</dbReference>
<dbReference type="InterPro" id="IPR051915">
    <property type="entry name" value="Cellulose_Degrad_GH3"/>
</dbReference>
<dbReference type="PRINTS" id="PR00133">
    <property type="entry name" value="GLHYDRLASE3"/>
</dbReference>
<dbReference type="InterPro" id="IPR036962">
    <property type="entry name" value="Glyco_hydro_3_N_sf"/>
</dbReference>
<dbReference type="GO" id="GO:0016787">
    <property type="term" value="F:hydrolase activity"/>
    <property type="evidence" value="ECO:0007669"/>
    <property type="project" value="UniProtKB-KW"/>
</dbReference>
<keyword evidence="5 9" id="KW-0378">Hydrolase</keyword>
<dbReference type="RefSeq" id="WP_390307858.1">
    <property type="nucleotide sequence ID" value="NZ_JBHRRZ010000039.1"/>
</dbReference>
<dbReference type="SUPFAM" id="SSF51445">
    <property type="entry name" value="(Trans)glycosidases"/>
    <property type="match status" value="1"/>
</dbReference>
<dbReference type="Pfam" id="PF00933">
    <property type="entry name" value="Glyco_hydro_3"/>
    <property type="match status" value="1"/>
</dbReference>
<comment type="caution">
    <text evidence="9">The sequence shown here is derived from an EMBL/GenBank/DDBJ whole genome shotgun (WGS) entry which is preliminary data.</text>
</comment>
<evidence type="ECO:0000259" key="8">
    <source>
        <dbReference type="Pfam" id="PF01915"/>
    </source>
</evidence>
<accession>A0ABV7AAR2</accession>
<name>A0ABV7AAR2_9BACI</name>
<dbReference type="EC" id="3.2.1.21" evidence="3"/>